<dbReference type="InterPro" id="IPR003594">
    <property type="entry name" value="HATPase_dom"/>
</dbReference>
<dbReference type="GO" id="GO:0000155">
    <property type="term" value="F:phosphorelay sensor kinase activity"/>
    <property type="evidence" value="ECO:0007669"/>
    <property type="project" value="InterPro"/>
</dbReference>
<dbReference type="InterPro" id="IPR004358">
    <property type="entry name" value="Sig_transdc_His_kin-like_C"/>
</dbReference>
<dbReference type="RefSeq" id="WP_106703826.1">
    <property type="nucleotide sequence ID" value="NZ_CP027666.1"/>
</dbReference>
<feature type="domain" description="Histidine kinase" evidence="12">
    <location>
        <begin position="262"/>
        <end position="485"/>
    </location>
</feature>
<dbReference type="PROSITE" id="PS50109">
    <property type="entry name" value="HIS_KIN"/>
    <property type="match status" value="1"/>
</dbReference>
<dbReference type="Gene3D" id="1.10.287.130">
    <property type="match status" value="1"/>
</dbReference>
<proteinExistence type="predicted"/>
<dbReference type="PANTHER" id="PTHR45436">
    <property type="entry name" value="SENSOR HISTIDINE KINASE YKOH"/>
    <property type="match status" value="1"/>
</dbReference>
<evidence type="ECO:0000256" key="5">
    <source>
        <dbReference type="ARBA" id="ARBA00022679"/>
    </source>
</evidence>
<dbReference type="EC" id="2.7.13.3" evidence="3"/>
<dbReference type="InterPro" id="IPR013727">
    <property type="entry name" value="2CSK_N"/>
</dbReference>
<dbReference type="SUPFAM" id="SSF55874">
    <property type="entry name" value="ATPase domain of HSP90 chaperone/DNA topoisomerase II/histidine kinase"/>
    <property type="match status" value="1"/>
</dbReference>
<dbReference type="Pfam" id="PF08521">
    <property type="entry name" value="2CSK_N"/>
    <property type="match status" value="1"/>
</dbReference>
<protein>
    <recommendedName>
        <fullName evidence="3">histidine kinase</fullName>
        <ecNumber evidence="3">2.7.13.3</ecNumber>
    </recommendedName>
</protein>
<evidence type="ECO:0000256" key="2">
    <source>
        <dbReference type="ARBA" id="ARBA00004370"/>
    </source>
</evidence>
<keyword evidence="5" id="KW-0808">Transferase</keyword>
<sequence>MNRPASEPAPGVETDDAPGRPPSLRRSLLAWLLLPLWILVPLAAAVVYFLALEPALDSLDHALNDTALALSGILQMEHGVPSLPISDQTARALTSSQVDKVVFAVGDGRNGLLGGDPALLALVGLARPVQPGQRQFLDVPWHGHAMRMVVYGEPCGDRVCPVLVAESLGKRNQASRRVMLAALAAGLMLALCLGVLAWVAVARSLSPLRLTSQALSQRSLQSLMPLPVNQLPREVSLLGDAINDLLQRLRVAAAAQRGFLDDASHQLRTPLAVILSESAQALQEPHPEALHGHLVRLNSAAQRGAHLSHQLLTLARAEGSAKPEASGQTIDLARLIADSATEWVNSARRAGQDLGFELEPTTMRGEPWQLRELLGNLLHNAAMHAGSGAQVTVRTHRMEASRDGDVGRGTAVVLEVEDDGPGIAAQDLPRVWARFYRGTHAKGAGTGLGLAIVQHIARAHGGDVHLHAGQGGRGLRVRITFPAAPMTA</sequence>
<evidence type="ECO:0000256" key="11">
    <source>
        <dbReference type="SAM" id="Phobius"/>
    </source>
</evidence>
<evidence type="ECO:0000259" key="12">
    <source>
        <dbReference type="PROSITE" id="PS50109"/>
    </source>
</evidence>
<dbReference type="SMART" id="SM00387">
    <property type="entry name" value="HATPase_c"/>
    <property type="match status" value="1"/>
</dbReference>
<dbReference type="Gene3D" id="3.30.565.10">
    <property type="entry name" value="Histidine kinase-like ATPase, C-terminal domain"/>
    <property type="match status" value="1"/>
</dbReference>
<dbReference type="InterPro" id="IPR036097">
    <property type="entry name" value="HisK_dim/P_sf"/>
</dbReference>
<accession>A0A2S0MHJ5</accession>
<dbReference type="InterPro" id="IPR050428">
    <property type="entry name" value="TCS_sensor_his_kinase"/>
</dbReference>
<dbReference type="OrthoDB" id="8583694at2"/>
<dbReference type="Pfam" id="PF00512">
    <property type="entry name" value="HisKA"/>
    <property type="match status" value="1"/>
</dbReference>
<dbReference type="InterPro" id="IPR005467">
    <property type="entry name" value="His_kinase_dom"/>
</dbReference>
<dbReference type="CDD" id="cd00075">
    <property type="entry name" value="HATPase"/>
    <property type="match status" value="1"/>
</dbReference>
<keyword evidence="7" id="KW-0418">Kinase</keyword>
<reference evidence="13 14" key="1">
    <citation type="submission" date="2018-03" db="EMBL/GenBank/DDBJ databases">
        <title>Genome sequencing of Ottowia sp.</title>
        <authorList>
            <person name="Kim S.-J."/>
            <person name="Heo J."/>
            <person name="Kwon S.-W."/>
        </authorList>
    </citation>
    <scope>NUCLEOTIDE SEQUENCE [LARGE SCALE GENOMIC DNA]</scope>
    <source>
        <strain evidence="13 14">KADR8-3</strain>
    </source>
</reference>
<evidence type="ECO:0000256" key="10">
    <source>
        <dbReference type="SAM" id="MobiDB-lite"/>
    </source>
</evidence>
<dbReference type="PRINTS" id="PR00344">
    <property type="entry name" value="BCTRLSENSOR"/>
</dbReference>
<keyword evidence="9 11" id="KW-0472">Membrane</keyword>
<feature type="transmembrane region" description="Helical" evidence="11">
    <location>
        <begin position="28"/>
        <end position="51"/>
    </location>
</feature>
<keyword evidence="6 11" id="KW-0812">Transmembrane</keyword>
<evidence type="ECO:0000256" key="1">
    <source>
        <dbReference type="ARBA" id="ARBA00000085"/>
    </source>
</evidence>
<dbReference type="InterPro" id="IPR036890">
    <property type="entry name" value="HATPase_C_sf"/>
</dbReference>
<evidence type="ECO:0000256" key="3">
    <source>
        <dbReference type="ARBA" id="ARBA00012438"/>
    </source>
</evidence>
<dbReference type="CDD" id="cd00082">
    <property type="entry name" value="HisKA"/>
    <property type="match status" value="1"/>
</dbReference>
<dbReference type="EMBL" id="CP027666">
    <property type="protein sequence ID" value="AVO35277.1"/>
    <property type="molecule type" value="Genomic_DNA"/>
</dbReference>
<dbReference type="SUPFAM" id="SSF47384">
    <property type="entry name" value="Homodimeric domain of signal transducing histidine kinase"/>
    <property type="match status" value="1"/>
</dbReference>
<comment type="subcellular location">
    <subcellularLocation>
        <location evidence="2">Membrane</location>
    </subcellularLocation>
</comment>
<keyword evidence="8 11" id="KW-1133">Transmembrane helix</keyword>
<comment type="catalytic activity">
    <reaction evidence="1">
        <text>ATP + protein L-histidine = ADP + protein N-phospho-L-histidine.</text>
        <dbReference type="EC" id="2.7.13.3"/>
    </reaction>
</comment>
<keyword evidence="4" id="KW-0597">Phosphoprotein</keyword>
<keyword evidence="14" id="KW-1185">Reference proteome</keyword>
<dbReference type="AlphaFoldDB" id="A0A2S0MHJ5"/>
<gene>
    <name evidence="13" type="ORF">C6570_14345</name>
</gene>
<dbReference type="Pfam" id="PF02518">
    <property type="entry name" value="HATPase_c"/>
    <property type="match status" value="1"/>
</dbReference>
<dbReference type="KEGG" id="otk:C6570_14345"/>
<evidence type="ECO:0000256" key="9">
    <source>
        <dbReference type="ARBA" id="ARBA00023136"/>
    </source>
</evidence>
<dbReference type="PANTHER" id="PTHR45436:SF1">
    <property type="entry name" value="SENSOR PROTEIN QSEC"/>
    <property type="match status" value="1"/>
</dbReference>
<evidence type="ECO:0000313" key="13">
    <source>
        <dbReference type="EMBL" id="AVO35277.1"/>
    </source>
</evidence>
<evidence type="ECO:0000256" key="7">
    <source>
        <dbReference type="ARBA" id="ARBA00022777"/>
    </source>
</evidence>
<feature type="region of interest" description="Disordered" evidence="10">
    <location>
        <begin position="1"/>
        <end position="21"/>
    </location>
</feature>
<evidence type="ECO:0000313" key="14">
    <source>
        <dbReference type="Proteomes" id="UP000239709"/>
    </source>
</evidence>
<dbReference type="GO" id="GO:0005886">
    <property type="term" value="C:plasma membrane"/>
    <property type="evidence" value="ECO:0007669"/>
    <property type="project" value="TreeGrafter"/>
</dbReference>
<dbReference type="Proteomes" id="UP000239709">
    <property type="component" value="Chromosome"/>
</dbReference>
<dbReference type="InterPro" id="IPR003661">
    <property type="entry name" value="HisK_dim/P_dom"/>
</dbReference>
<organism evidence="13 14">
    <name type="scientific">Ottowia oryzae</name>
    <dbReference type="NCBI Taxonomy" id="2109914"/>
    <lineage>
        <taxon>Bacteria</taxon>
        <taxon>Pseudomonadati</taxon>
        <taxon>Pseudomonadota</taxon>
        <taxon>Betaproteobacteria</taxon>
        <taxon>Burkholderiales</taxon>
        <taxon>Comamonadaceae</taxon>
        <taxon>Ottowia</taxon>
    </lineage>
</organism>
<evidence type="ECO:0000256" key="6">
    <source>
        <dbReference type="ARBA" id="ARBA00022692"/>
    </source>
</evidence>
<name>A0A2S0MHJ5_9BURK</name>
<feature type="transmembrane region" description="Helical" evidence="11">
    <location>
        <begin position="178"/>
        <end position="201"/>
    </location>
</feature>
<dbReference type="SMART" id="SM00388">
    <property type="entry name" value="HisKA"/>
    <property type="match status" value="1"/>
</dbReference>
<evidence type="ECO:0000256" key="4">
    <source>
        <dbReference type="ARBA" id="ARBA00022553"/>
    </source>
</evidence>
<evidence type="ECO:0000256" key="8">
    <source>
        <dbReference type="ARBA" id="ARBA00022989"/>
    </source>
</evidence>